<dbReference type="Proteomes" id="UP000061348">
    <property type="component" value="Unassembled WGS sequence"/>
</dbReference>
<dbReference type="PATRIC" id="fig|294.194.peg.3112"/>
<evidence type="ECO:0000313" key="1">
    <source>
        <dbReference type="EMBL" id="KWV87515.1"/>
    </source>
</evidence>
<gene>
    <name evidence="1" type="ORF">PFLmoz3_02798</name>
</gene>
<comment type="caution">
    <text evidence="1">The sequence shown here is derived from an EMBL/GenBank/DDBJ whole genome shotgun (WGS) entry which is preliminary data.</text>
</comment>
<proteinExistence type="predicted"/>
<accession>A0A109LGX0</accession>
<organism evidence="1 2">
    <name type="scientific">Pseudomonas fluorescens</name>
    <dbReference type="NCBI Taxonomy" id="294"/>
    <lineage>
        <taxon>Bacteria</taxon>
        <taxon>Pseudomonadati</taxon>
        <taxon>Pseudomonadota</taxon>
        <taxon>Gammaproteobacteria</taxon>
        <taxon>Pseudomonadales</taxon>
        <taxon>Pseudomonadaceae</taxon>
        <taxon>Pseudomonas</taxon>
    </lineage>
</organism>
<dbReference type="AlphaFoldDB" id="A0A109LGX0"/>
<sequence length="126" mass="13086">MVIEGQGFQGTHAKGAKHCITPVAAAFQGSGVAFFVEGLAVQMHIGQVGERLQGHRLQADAVRGFGEDLRRGRVQLGFLLAADITPLQVALHVAAMPAVGTADAQAPVTQLAPGVRAKVVAVDGRR</sequence>
<dbReference type="EMBL" id="LCYA01000077">
    <property type="protein sequence ID" value="KWV87515.1"/>
    <property type="molecule type" value="Genomic_DNA"/>
</dbReference>
<protein>
    <submittedName>
        <fullName evidence="1">Uncharacterized protein</fullName>
    </submittedName>
</protein>
<name>A0A109LGX0_PSEFL</name>
<evidence type="ECO:0000313" key="2">
    <source>
        <dbReference type="Proteomes" id="UP000061348"/>
    </source>
</evidence>
<reference evidence="1 2" key="1">
    <citation type="submission" date="2015-05" db="EMBL/GenBank/DDBJ databases">
        <title>A genomic and transcriptomic approach to investigate the blue pigment phenotype in Pseudomonas fluorescens.</title>
        <authorList>
            <person name="Andreani N.A."/>
            <person name="Cardazzo B."/>
        </authorList>
    </citation>
    <scope>NUCLEOTIDE SEQUENCE [LARGE SCALE GENOMIC DNA]</scope>
    <source>
        <strain evidence="1 2">Ps_22</strain>
    </source>
</reference>